<gene>
    <name evidence="9" type="ORF">A4A59_10695</name>
</gene>
<keyword evidence="4 7" id="KW-0812">Transmembrane</keyword>
<dbReference type="InterPro" id="IPR035906">
    <property type="entry name" value="MetI-like_sf"/>
</dbReference>
<comment type="similarity">
    <text evidence="7">Belongs to the binding-protein-dependent transport system permease family.</text>
</comment>
<dbReference type="EMBL" id="LVYU01000057">
    <property type="protein sequence ID" value="KZB02413.1"/>
    <property type="molecule type" value="Genomic_DNA"/>
</dbReference>
<dbReference type="PANTHER" id="PTHR43005">
    <property type="entry name" value="BLR7065 PROTEIN"/>
    <property type="match status" value="1"/>
</dbReference>
<dbReference type="CDD" id="cd06261">
    <property type="entry name" value="TM_PBP2"/>
    <property type="match status" value="1"/>
</dbReference>
<feature type="transmembrane region" description="Helical" evidence="7">
    <location>
        <begin position="126"/>
        <end position="147"/>
    </location>
</feature>
<evidence type="ECO:0000256" key="1">
    <source>
        <dbReference type="ARBA" id="ARBA00004651"/>
    </source>
</evidence>
<evidence type="ECO:0000259" key="8">
    <source>
        <dbReference type="PROSITE" id="PS50928"/>
    </source>
</evidence>
<evidence type="ECO:0000256" key="4">
    <source>
        <dbReference type="ARBA" id="ARBA00022692"/>
    </source>
</evidence>
<dbReference type="GO" id="GO:0005886">
    <property type="term" value="C:plasma membrane"/>
    <property type="evidence" value="ECO:0007669"/>
    <property type="project" value="UniProtKB-SubCell"/>
</dbReference>
<dbReference type="PANTHER" id="PTHR43005:SF1">
    <property type="entry name" value="SPERMIDINE_PUTRESCINE TRANSPORT SYSTEM PERMEASE PROTEIN"/>
    <property type="match status" value="1"/>
</dbReference>
<accession>A0A154IPE7</accession>
<evidence type="ECO:0000256" key="5">
    <source>
        <dbReference type="ARBA" id="ARBA00022989"/>
    </source>
</evidence>
<dbReference type="Gene3D" id="1.10.3720.10">
    <property type="entry name" value="MetI-like"/>
    <property type="match status" value="1"/>
</dbReference>
<keyword evidence="6 7" id="KW-0472">Membrane</keyword>
<name>A0A154IPE7_RHILE</name>
<evidence type="ECO:0000256" key="2">
    <source>
        <dbReference type="ARBA" id="ARBA00022448"/>
    </source>
</evidence>
<evidence type="ECO:0000256" key="7">
    <source>
        <dbReference type="RuleBase" id="RU363032"/>
    </source>
</evidence>
<dbReference type="InterPro" id="IPR000515">
    <property type="entry name" value="MetI-like"/>
</dbReference>
<evidence type="ECO:0000256" key="6">
    <source>
        <dbReference type="ARBA" id="ARBA00023136"/>
    </source>
</evidence>
<protein>
    <submittedName>
        <fullName evidence="9">ABC transporter permease</fullName>
    </submittedName>
</protein>
<proteinExistence type="inferred from homology"/>
<dbReference type="RefSeq" id="WP_062940591.1">
    <property type="nucleotide sequence ID" value="NZ_CP171846.1"/>
</dbReference>
<keyword evidence="2 7" id="KW-0813">Transport</keyword>
<feature type="transmembrane region" description="Helical" evidence="7">
    <location>
        <begin position="92"/>
        <end position="114"/>
    </location>
</feature>
<feature type="transmembrane region" description="Helical" evidence="7">
    <location>
        <begin position="189"/>
        <end position="208"/>
    </location>
</feature>
<feature type="transmembrane region" description="Helical" evidence="7">
    <location>
        <begin position="238"/>
        <end position="259"/>
    </location>
</feature>
<comment type="subcellular location">
    <subcellularLocation>
        <location evidence="1 7">Cell membrane</location>
        <topology evidence="1 7">Multi-pass membrane protein</topology>
    </subcellularLocation>
</comment>
<dbReference type="Pfam" id="PF00528">
    <property type="entry name" value="BPD_transp_1"/>
    <property type="match status" value="1"/>
</dbReference>
<feature type="transmembrane region" description="Helical" evidence="7">
    <location>
        <begin position="28"/>
        <end position="49"/>
    </location>
</feature>
<dbReference type="AlphaFoldDB" id="A0A154IPE7"/>
<evidence type="ECO:0000313" key="9">
    <source>
        <dbReference type="EMBL" id="KZB02413.1"/>
    </source>
</evidence>
<dbReference type="SUPFAM" id="SSF161098">
    <property type="entry name" value="MetI-like"/>
    <property type="match status" value="1"/>
</dbReference>
<keyword evidence="5 7" id="KW-1133">Transmembrane helix</keyword>
<dbReference type="GO" id="GO:0055085">
    <property type="term" value="P:transmembrane transport"/>
    <property type="evidence" value="ECO:0007669"/>
    <property type="project" value="InterPro"/>
</dbReference>
<sequence length="320" mass="35488">MSVSANPDGALAKRAERRGSFRSWHFEPYGLVMPAMLILAIFFAGPAFYNIALSFQDLSLFDLGKEGRWVGFANFATVLKDEGIAGALFNTAFLLTFVTVVIRLALGLALAILLNAEVFARWRIGWLVRSLVLVPFVTPPVVAVAAWKWLLDPRYGAVNQFLLSTGLIDRGIPFLSRTSTVWGAVETMLIWRELPFVIITFLAALQSIPRELREAARIDGASEFQIHLRIILPMLKPVIAVVALLTTIWTFNNFVYVWLATRGGPGDYTQVLATKMYTVSFVDYRVGEGAAIGVLMSLMMFAFVLVYLGVLSRRKRGASS</sequence>
<feature type="domain" description="ABC transmembrane type-1" evidence="8">
    <location>
        <begin position="89"/>
        <end position="307"/>
    </location>
</feature>
<feature type="transmembrane region" description="Helical" evidence="7">
    <location>
        <begin position="290"/>
        <end position="310"/>
    </location>
</feature>
<comment type="caution">
    <text evidence="9">The sequence shown here is derived from an EMBL/GenBank/DDBJ whole genome shotgun (WGS) entry which is preliminary data.</text>
</comment>
<dbReference type="PROSITE" id="PS50928">
    <property type="entry name" value="ABC_TM1"/>
    <property type="match status" value="1"/>
</dbReference>
<evidence type="ECO:0000256" key="3">
    <source>
        <dbReference type="ARBA" id="ARBA00022475"/>
    </source>
</evidence>
<keyword evidence="3" id="KW-1003">Cell membrane</keyword>
<reference evidence="9" key="1">
    <citation type="submission" date="2016-03" db="EMBL/GenBank/DDBJ databases">
        <title>Microsymbionts genomes from the relict species Vavilovia formosa.</title>
        <authorList>
            <person name="Chirak E."/>
            <person name="Kimeklis A."/>
            <person name="Kopat V."/>
            <person name="Andronov E."/>
        </authorList>
    </citation>
    <scope>NUCLEOTIDE SEQUENCE [LARGE SCALE GENOMIC DNA]</scope>
    <source>
        <strain evidence="9">Vaf12</strain>
    </source>
</reference>
<organism evidence="9">
    <name type="scientific">Rhizobium leguminosarum</name>
    <dbReference type="NCBI Taxonomy" id="384"/>
    <lineage>
        <taxon>Bacteria</taxon>
        <taxon>Pseudomonadati</taxon>
        <taxon>Pseudomonadota</taxon>
        <taxon>Alphaproteobacteria</taxon>
        <taxon>Hyphomicrobiales</taxon>
        <taxon>Rhizobiaceae</taxon>
        <taxon>Rhizobium/Agrobacterium group</taxon>
        <taxon>Rhizobium</taxon>
    </lineage>
</organism>